<reference evidence="2" key="1">
    <citation type="submission" date="2020-02" db="EMBL/GenBank/DDBJ databases">
        <authorList>
            <person name="Meier V. D."/>
        </authorList>
    </citation>
    <scope>NUCLEOTIDE SEQUENCE</scope>
    <source>
        <strain evidence="2">AVDCRST_MAG57</strain>
    </source>
</reference>
<feature type="compositionally biased region" description="Low complexity" evidence="1">
    <location>
        <begin position="54"/>
        <end position="66"/>
    </location>
</feature>
<gene>
    <name evidence="2" type="ORF">AVDCRST_MAG57-808</name>
</gene>
<proteinExistence type="predicted"/>
<dbReference type="AlphaFoldDB" id="A0A6J4HGR6"/>
<evidence type="ECO:0000313" key="2">
    <source>
        <dbReference type="EMBL" id="CAA9224295.1"/>
    </source>
</evidence>
<sequence>MGKHAAAQGTAAHPLVVAALAQQARGGHRHAAQSGEGDLGWPEPPAPGGGGLGWPADGTQDPGRGSEPIEEEPPSSPRGWRRLFGRVA</sequence>
<evidence type="ECO:0000256" key="1">
    <source>
        <dbReference type="SAM" id="MobiDB-lite"/>
    </source>
</evidence>
<feature type="compositionally biased region" description="Basic residues" evidence="1">
    <location>
        <begin position="79"/>
        <end position="88"/>
    </location>
</feature>
<organism evidence="2">
    <name type="scientific">uncultured Blastococcus sp</name>
    <dbReference type="NCBI Taxonomy" id="217144"/>
    <lineage>
        <taxon>Bacteria</taxon>
        <taxon>Bacillati</taxon>
        <taxon>Actinomycetota</taxon>
        <taxon>Actinomycetes</taxon>
        <taxon>Geodermatophilales</taxon>
        <taxon>Geodermatophilaceae</taxon>
        <taxon>Blastococcus</taxon>
        <taxon>environmental samples</taxon>
    </lineage>
</organism>
<feature type="region of interest" description="Disordered" evidence="1">
    <location>
        <begin position="22"/>
        <end position="88"/>
    </location>
</feature>
<protein>
    <submittedName>
        <fullName evidence="2">Uncharacterized protein</fullName>
    </submittedName>
</protein>
<accession>A0A6J4HGR6</accession>
<dbReference type="EMBL" id="CADCTI010000072">
    <property type="protein sequence ID" value="CAA9224295.1"/>
    <property type="molecule type" value="Genomic_DNA"/>
</dbReference>
<name>A0A6J4HGR6_9ACTN</name>